<dbReference type="PIRSF" id="PIRSF033563">
    <property type="entry name" value="UCP033563"/>
    <property type="match status" value="1"/>
</dbReference>
<sequence length="436" mass="49553">MATITPFQGLRYDEKKAGNIKELVTPPYDVIDADAQEGYYQINPYNVIRLEYGKITPSDNDMDNRYTRAADFFRKWQSEGILKPEDQPAIYLYQQQFDVDGRTMVRTGIICRVKLEPYENGVVLPHEETMPKHKADRLALMKACGANFSPIFGLYTDPERQIDRLLLNAVQNTPGSFDFTDEHGLGHRLWVITDQALVEQVQQLMQEQRIFIADGHHRYETALNYALQNPDNIAAGSIMMTLVNLYDPGLVILPTHRMVVESNVDKQQLLANLQEDFAVEKITATDVGQITELMNRLAEFQGNGGTAHRQVFGLYTGENTYYTLTLHDEEIINRKMPAEKSTAWRRLDVSILQKLILENQLGIDMQTVAAGDVIKYTRDAQEAIQAVDQGQCQMSFLMNPTLIAEVTEVATNGEKMPQKSTFFYPKLITGLVINKF</sequence>
<proteinExistence type="predicted"/>
<name>A0A9D2WSA2_9FIRM</name>
<dbReference type="InterPro" id="IPR008323">
    <property type="entry name" value="UCP033563"/>
</dbReference>
<dbReference type="AlphaFoldDB" id="A0A9D2WSA2"/>
<keyword evidence="2" id="KW-1185">Reference proteome</keyword>
<dbReference type="PANTHER" id="PTHR36454">
    <property type="entry name" value="LMO2823 PROTEIN"/>
    <property type="match status" value="1"/>
</dbReference>
<dbReference type="EMBL" id="LSRS01000001">
    <property type="protein sequence ID" value="KAF1086449.1"/>
    <property type="molecule type" value="Genomic_DNA"/>
</dbReference>
<organism evidence="1 2">
    <name type="scientific">Sporotomaculum syntrophicum</name>
    <dbReference type="NCBI Taxonomy" id="182264"/>
    <lineage>
        <taxon>Bacteria</taxon>
        <taxon>Bacillati</taxon>
        <taxon>Bacillota</taxon>
        <taxon>Clostridia</taxon>
        <taxon>Eubacteriales</taxon>
        <taxon>Desulfallaceae</taxon>
        <taxon>Sporotomaculum</taxon>
    </lineage>
</organism>
<dbReference type="Pfam" id="PF06245">
    <property type="entry name" value="DUF1015"/>
    <property type="match status" value="1"/>
</dbReference>
<dbReference type="OrthoDB" id="9781616at2"/>
<evidence type="ECO:0000313" key="2">
    <source>
        <dbReference type="Proteomes" id="UP000798488"/>
    </source>
</evidence>
<gene>
    <name evidence="1" type="ORF">SPSYN_00167</name>
</gene>
<dbReference type="PANTHER" id="PTHR36454:SF1">
    <property type="entry name" value="DUF1015 DOMAIN-CONTAINING PROTEIN"/>
    <property type="match status" value="1"/>
</dbReference>
<dbReference type="RefSeq" id="WP_161820607.1">
    <property type="nucleotide sequence ID" value="NZ_LSRS01000001.1"/>
</dbReference>
<evidence type="ECO:0008006" key="3">
    <source>
        <dbReference type="Google" id="ProtNLM"/>
    </source>
</evidence>
<accession>A0A9D2WSA2</accession>
<dbReference type="Proteomes" id="UP000798488">
    <property type="component" value="Unassembled WGS sequence"/>
</dbReference>
<reference evidence="1" key="1">
    <citation type="submission" date="2016-02" db="EMBL/GenBank/DDBJ databases">
        <title>Draft Genome Sequence of Sporotomaculum syntrophicum Strain FB, a Syntrophic Benzoate Degrader.</title>
        <authorList>
            <person name="Nobu M.K."/>
            <person name="Narihiro T."/>
            <person name="Qiu Y.-L."/>
            <person name="Ohashi A."/>
            <person name="Liu W.-T."/>
            <person name="Yuji S."/>
        </authorList>
    </citation>
    <scope>NUCLEOTIDE SEQUENCE</scope>
    <source>
        <strain evidence="1">FB</strain>
    </source>
</reference>
<evidence type="ECO:0000313" key="1">
    <source>
        <dbReference type="EMBL" id="KAF1086449.1"/>
    </source>
</evidence>
<comment type="caution">
    <text evidence="1">The sequence shown here is derived from an EMBL/GenBank/DDBJ whole genome shotgun (WGS) entry which is preliminary data.</text>
</comment>
<protein>
    <recommendedName>
        <fullName evidence="3">DUF1015 domain-containing protein</fullName>
    </recommendedName>
</protein>